<dbReference type="SUPFAM" id="SSF48008">
    <property type="entry name" value="GntR ligand-binding domain-like"/>
    <property type="match status" value="1"/>
</dbReference>
<dbReference type="PRINTS" id="PR00035">
    <property type="entry name" value="HTHGNTR"/>
</dbReference>
<dbReference type="Pfam" id="PF07729">
    <property type="entry name" value="FCD"/>
    <property type="match status" value="1"/>
</dbReference>
<dbReference type="SUPFAM" id="SSF46785">
    <property type="entry name" value="Winged helix' DNA-binding domain"/>
    <property type="match status" value="1"/>
</dbReference>
<gene>
    <name evidence="5" type="ORF">E1295_18120</name>
</gene>
<dbReference type="InterPro" id="IPR011711">
    <property type="entry name" value="GntR_C"/>
</dbReference>
<dbReference type="Proteomes" id="UP000295136">
    <property type="component" value="Unassembled WGS sequence"/>
</dbReference>
<evidence type="ECO:0000313" key="5">
    <source>
        <dbReference type="EMBL" id="TDE51521.1"/>
    </source>
</evidence>
<evidence type="ECO:0000259" key="4">
    <source>
        <dbReference type="PROSITE" id="PS50949"/>
    </source>
</evidence>
<keyword evidence="2" id="KW-0238">DNA-binding</keyword>
<evidence type="ECO:0000256" key="3">
    <source>
        <dbReference type="ARBA" id="ARBA00023163"/>
    </source>
</evidence>
<dbReference type="InterPro" id="IPR008920">
    <property type="entry name" value="TF_FadR/GntR_C"/>
</dbReference>
<dbReference type="Gene3D" id="1.10.10.10">
    <property type="entry name" value="Winged helix-like DNA-binding domain superfamily/Winged helix DNA-binding domain"/>
    <property type="match status" value="1"/>
</dbReference>
<evidence type="ECO:0000256" key="1">
    <source>
        <dbReference type="ARBA" id="ARBA00023015"/>
    </source>
</evidence>
<dbReference type="InterPro" id="IPR000524">
    <property type="entry name" value="Tscrpt_reg_HTH_GntR"/>
</dbReference>
<evidence type="ECO:0000313" key="6">
    <source>
        <dbReference type="Proteomes" id="UP000295136"/>
    </source>
</evidence>
<keyword evidence="6" id="KW-1185">Reference proteome</keyword>
<evidence type="ECO:0000256" key="2">
    <source>
        <dbReference type="ARBA" id="ARBA00023125"/>
    </source>
</evidence>
<feature type="domain" description="HTH gntR-type" evidence="4">
    <location>
        <begin position="6"/>
        <end position="73"/>
    </location>
</feature>
<organism evidence="5 6">
    <name type="scientific">Nonomuraea mesophila</name>
    <dbReference type="NCBI Taxonomy" id="2530382"/>
    <lineage>
        <taxon>Bacteria</taxon>
        <taxon>Bacillati</taxon>
        <taxon>Actinomycetota</taxon>
        <taxon>Actinomycetes</taxon>
        <taxon>Streptosporangiales</taxon>
        <taxon>Streptosporangiaceae</taxon>
        <taxon>Nonomuraea</taxon>
    </lineage>
</organism>
<protein>
    <submittedName>
        <fullName evidence="5">GntR family transcriptional regulator</fullName>
    </submittedName>
</protein>
<dbReference type="PANTHER" id="PTHR43537:SF24">
    <property type="entry name" value="GLUCONATE OPERON TRANSCRIPTIONAL REPRESSOR"/>
    <property type="match status" value="1"/>
</dbReference>
<dbReference type="GO" id="GO:0003700">
    <property type="term" value="F:DNA-binding transcription factor activity"/>
    <property type="evidence" value="ECO:0007669"/>
    <property type="project" value="InterPro"/>
</dbReference>
<reference evidence="5 6" key="1">
    <citation type="submission" date="2019-03" db="EMBL/GenBank/DDBJ databases">
        <title>Draft genome sequences of novel Actinobacteria.</title>
        <authorList>
            <person name="Sahin N."/>
            <person name="Ay H."/>
            <person name="Saygin H."/>
        </authorList>
    </citation>
    <scope>NUCLEOTIDE SEQUENCE [LARGE SCALE GENOMIC DNA]</scope>
    <source>
        <strain evidence="5 6">6K102</strain>
    </source>
</reference>
<keyword evidence="3" id="KW-0804">Transcription</keyword>
<dbReference type="EMBL" id="SMLD01000042">
    <property type="protein sequence ID" value="TDE51521.1"/>
    <property type="molecule type" value="Genomic_DNA"/>
</dbReference>
<dbReference type="InterPro" id="IPR036388">
    <property type="entry name" value="WH-like_DNA-bd_sf"/>
</dbReference>
<sequence length="216" mass="23835">MSIHTVTVADAVADQLRRRLLSGHYSGGDHLRDTELSQEFGVARPTVRAAVQTLVAEGLLDRGRGRSAQVRSFTADDAIDLGRLRRPIELVAVEMVVTQERPLTGIASAAQAFSALGDDVSWDVVADHDVAFHRAVFTAAGSARLLRTFDELSAELRLLIAQLRPTYESVSDLAHEHESLLAVLRSGDLRQVRAAWNGHCDDSERFYLDLIQEHTR</sequence>
<dbReference type="PROSITE" id="PS50949">
    <property type="entry name" value="HTH_GNTR"/>
    <property type="match status" value="1"/>
</dbReference>
<dbReference type="Pfam" id="PF00392">
    <property type="entry name" value="GntR"/>
    <property type="match status" value="1"/>
</dbReference>
<dbReference type="CDD" id="cd07377">
    <property type="entry name" value="WHTH_GntR"/>
    <property type="match status" value="1"/>
</dbReference>
<dbReference type="InterPro" id="IPR036390">
    <property type="entry name" value="WH_DNA-bd_sf"/>
</dbReference>
<name>A0A4R5FJ03_9ACTN</name>
<dbReference type="RefSeq" id="WP_132631496.1">
    <property type="nucleotide sequence ID" value="NZ_SMLD01000042.1"/>
</dbReference>
<dbReference type="PANTHER" id="PTHR43537">
    <property type="entry name" value="TRANSCRIPTIONAL REGULATOR, GNTR FAMILY"/>
    <property type="match status" value="1"/>
</dbReference>
<keyword evidence="1" id="KW-0805">Transcription regulation</keyword>
<accession>A0A4R5FJ03</accession>
<proteinExistence type="predicted"/>
<comment type="caution">
    <text evidence="5">The sequence shown here is derived from an EMBL/GenBank/DDBJ whole genome shotgun (WGS) entry which is preliminary data.</text>
</comment>
<dbReference type="AlphaFoldDB" id="A0A4R5FJ03"/>
<dbReference type="SMART" id="SM00895">
    <property type="entry name" value="FCD"/>
    <property type="match status" value="1"/>
</dbReference>
<dbReference type="Gene3D" id="1.20.120.530">
    <property type="entry name" value="GntR ligand-binding domain-like"/>
    <property type="match status" value="1"/>
</dbReference>
<dbReference type="GO" id="GO:0003677">
    <property type="term" value="F:DNA binding"/>
    <property type="evidence" value="ECO:0007669"/>
    <property type="project" value="UniProtKB-KW"/>
</dbReference>
<dbReference type="SMART" id="SM00345">
    <property type="entry name" value="HTH_GNTR"/>
    <property type="match status" value="1"/>
</dbReference>